<dbReference type="GO" id="GO:0044027">
    <property type="term" value="P:negative regulation of gene expression via chromosomal CpG island methylation"/>
    <property type="evidence" value="ECO:0007669"/>
    <property type="project" value="TreeGrafter"/>
</dbReference>
<reference evidence="6" key="1">
    <citation type="journal article" date="2020" name="Stud. Mycol.">
        <title>101 Dothideomycetes genomes: a test case for predicting lifestyles and emergence of pathogens.</title>
        <authorList>
            <person name="Haridas S."/>
            <person name="Albert R."/>
            <person name="Binder M."/>
            <person name="Bloem J."/>
            <person name="Labutti K."/>
            <person name="Salamov A."/>
            <person name="Andreopoulos B."/>
            <person name="Baker S."/>
            <person name="Barry K."/>
            <person name="Bills G."/>
            <person name="Bluhm B."/>
            <person name="Cannon C."/>
            <person name="Castanera R."/>
            <person name="Culley D."/>
            <person name="Daum C."/>
            <person name="Ezra D."/>
            <person name="Gonzalez J."/>
            <person name="Henrissat B."/>
            <person name="Kuo A."/>
            <person name="Liang C."/>
            <person name="Lipzen A."/>
            <person name="Lutzoni F."/>
            <person name="Magnuson J."/>
            <person name="Mondo S."/>
            <person name="Nolan M."/>
            <person name="Ohm R."/>
            <person name="Pangilinan J."/>
            <person name="Park H.-J."/>
            <person name="Ramirez L."/>
            <person name="Alfaro M."/>
            <person name="Sun H."/>
            <person name="Tritt A."/>
            <person name="Yoshinaga Y."/>
            <person name="Zwiers L.-H."/>
            <person name="Turgeon B."/>
            <person name="Goodwin S."/>
            <person name="Spatafora J."/>
            <person name="Crous P."/>
            <person name="Grigoriev I."/>
        </authorList>
    </citation>
    <scope>NUCLEOTIDE SEQUENCE</scope>
    <source>
        <strain evidence="6">CBS 122367</strain>
    </source>
</reference>
<name>A0A6G1JCX6_9PLEO</name>
<feature type="compositionally biased region" description="Polar residues" evidence="5">
    <location>
        <begin position="287"/>
        <end position="299"/>
    </location>
</feature>
<feature type="compositionally biased region" description="Polar residues" evidence="5">
    <location>
        <begin position="514"/>
        <end position="544"/>
    </location>
</feature>
<evidence type="ECO:0000256" key="3">
    <source>
        <dbReference type="ARBA" id="ARBA00022679"/>
    </source>
</evidence>
<dbReference type="Pfam" id="PF00145">
    <property type="entry name" value="DNA_methylase"/>
    <property type="match status" value="1"/>
</dbReference>
<dbReference type="InterPro" id="IPR001525">
    <property type="entry name" value="C5_MeTfrase"/>
</dbReference>
<evidence type="ECO:0000256" key="5">
    <source>
        <dbReference type="SAM" id="MobiDB-lite"/>
    </source>
</evidence>
<dbReference type="InterPro" id="IPR029063">
    <property type="entry name" value="SAM-dependent_MTases_sf"/>
</dbReference>
<keyword evidence="7" id="KW-1185">Reference proteome</keyword>
<dbReference type="EC" id="2.1.1.37" evidence="1"/>
<feature type="region of interest" description="Disordered" evidence="5">
    <location>
        <begin position="483"/>
        <end position="544"/>
    </location>
</feature>
<evidence type="ECO:0000313" key="6">
    <source>
        <dbReference type="EMBL" id="KAF2688070.1"/>
    </source>
</evidence>
<dbReference type="Proteomes" id="UP000799291">
    <property type="component" value="Unassembled WGS sequence"/>
</dbReference>
<dbReference type="PANTHER" id="PTHR10629:SF54">
    <property type="entry name" value="DNA METHYLTRANSFERASE DIM-2"/>
    <property type="match status" value="1"/>
</dbReference>
<feature type="compositionally biased region" description="Low complexity" evidence="5">
    <location>
        <begin position="420"/>
        <end position="429"/>
    </location>
</feature>
<dbReference type="GO" id="GO:0005634">
    <property type="term" value="C:nucleus"/>
    <property type="evidence" value="ECO:0007669"/>
    <property type="project" value="TreeGrafter"/>
</dbReference>
<dbReference type="EMBL" id="MU005574">
    <property type="protein sequence ID" value="KAF2688070.1"/>
    <property type="molecule type" value="Genomic_DNA"/>
</dbReference>
<dbReference type="AlphaFoldDB" id="A0A6G1JCX6"/>
<dbReference type="SUPFAM" id="SSF53335">
    <property type="entry name" value="S-adenosyl-L-methionine-dependent methyltransferases"/>
    <property type="match status" value="1"/>
</dbReference>
<dbReference type="GO" id="GO:0003677">
    <property type="term" value="F:DNA binding"/>
    <property type="evidence" value="ECO:0007669"/>
    <property type="project" value="TreeGrafter"/>
</dbReference>
<evidence type="ECO:0000313" key="7">
    <source>
        <dbReference type="Proteomes" id="UP000799291"/>
    </source>
</evidence>
<proteinExistence type="predicted"/>
<feature type="region of interest" description="Disordered" evidence="5">
    <location>
        <begin position="287"/>
        <end position="375"/>
    </location>
</feature>
<dbReference type="PANTHER" id="PTHR10629">
    <property type="entry name" value="CYTOSINE-SPECIFIC METHYLTRANSFERASE"/>
    <property type="match status" value="1"/>
</dbReference>
<feature type="region of interest" description="Disordered" evidence="5">
    <location>
        <begin position="396"/>
        <end position="438"/>
    </location>
</feature>
<feature type="compositionally biased region" description="Polar residues" evidence="5">
    <location>
        <begin position="308"/>
        <end position="319"/>
    </location>
</feature>
<keyword evidence="3 6" id="KW-0808">Transferase</keyword>
<keyword evidence="2 6" id="KW-0489">Methyltransferase</keyword>
<sequence>MSAWNYGSPQQRSRLILSITAPGLEPLAPPSHTHSHPAGHRVRSIGDLLNGQKFGLQDDGITPFPFVSAGRATAHLPDIGNGSVRGCIEYPDHRLTRPLNYNDRTIIKCIPTNPPGQGLAEAAAMGLVPYGLYAERKEIGKAYRRINKDGLFSTVVTAPSPHDARGGAVVHWSQDRPISIEEAREIQGIPSNEVIIGSTAEQVKMVGNAVDRRVSEQLGLELRRAVEKSPPDILNADKFWDLARICNLGTDRRKSLICVRIPKPASSTPKKPLQWTVGTSFISSDFSTGSEQVDNNLESAASDPDSLRSVNPVNATNRAPATPRLSEQRQSSPAEDESDSSGEDETIPETESESSSSSEELGSNAPTGGLLPSIKAAVPNGSRSFAQGVDYLRPSFSPFSSLTVHDKRSREESEELEQGSVASGSSSPSKRMRRTPSWNPLVALPSEVRPVKALRVPIASADWIVVLPDKGAEFRESTILRSSGHDRPKTLQQTPTDEGFVNSRMSTGPHRSGELQQTPAFTPPTELSSSVTFHAQPSRTTSMARRTRLSGLPADFGPQSWNKVPEKEIKKAKEVARRGSRPYA</sequence>
<dbReference type="Gene3D" id="3.90.120.10">
    <property type="entry name" value="DNA Methylase, subunit A, domain 2"/>
    <property type="match status" value="1"/>
</dbReference>
<protein>
    <recommendedName>
        <fullName evidence="1">DNA (cytosine-5-)-methyltransferase</fullName>
        <ecNumber evidence="1">2.1.1.37</ecNumber>
    </recommendedName>
</protein>
<feature type="compositionally biased region" description="Acidic residues" evidence="5">
    <location>
        <begin position="334"/>
        <end position="352"/>
    </location>
</feature>
<accession>A0A6G1JCX6</accession>
<gene>
    <name evidence="6" type="ORF">K458DRAFT_385630</name>
</gene>
<organism evidence="6 7">
    <name type="scientific">Lentithecium fluviatile CBS 122367</name>
    <dbReference type="NCBI Taxonomy" id="1168545"/>
    <lineage>
        <taxon>Eukaryota</taxon>
        <taxon>Fungi</taxon>
        <taxon>Dikarya</taxon>
        <taxon>Ascomycota</taxon>
        <taxon>Pezizomycotina</taxon>
        <taxon>Dothideomycetes</taxon>
        <taxon>Pleosporomycetidae</taxon>
        <taxon>Pleosporales</taxon>
        <taxon>Massarineae</taxon>
        <taxon>Lentitheciaceae</taxon>
        <taxon>Lentithecium</taxon>
    </lineage>
</organism>
<keyword evidence="4" id="KW-0949">S-adenosyl-L-methionine</keyword>
<dbReference type="GO" id="GO:0003886">
    <property type="term" value="F:DNA (cytosine-5-)-methyltransferase activity"/>
    <property type="evidence" value="ECO:0007669"/>
    <property type="project" value="UniProtKB-EC"/>
</dbReference>
<dbReference type="OrthoDB" id="5376140at2759"/>
<dbReference type="InterPro" id="IPR050390">
    <property type="entry name" value="C5-Methyltransferase"/>
</dbReference>
<evidence type="ECO:0000256" key="1">
    <source>
        <dbReference type="ARBA" id="ARBA00011975"/>
    </source>
</evidence>
<dbReference type="GO" id="GO:0032259">
    <property type="term" value="P:methylation"/>
    <property type="evidence" value="ECO:0007669"/>
    <property type="project" value="UniProtKB-KW"/>
</dbReference>
<evidence type="ECO:0000256" key="2">
    <source>
        <dbReference type="ARBA" id="ARBA00022603"/>
    </source>
</evidence>
<evidence type="ECO:0000256" key="4">
    <source>
        <dbReference type="ARBA" id="ARBA00022691"/>
    </source>
</evidence>